<proteinExistence type="predicted"/>
<protein>
    <submittedName>
        <fullName evidence="1">Uncharacterized protein</fullName>
    </submittedName>
</protein>
<gene>
    <name evidence="1" type="ORF">HNP81_004428</name>
</gene>
<dbReference type="Proteomes" id="UP000626697">
    <property type="component" value="Unassembled WGS sequence"/>
</dbReference>
<dbReference type="RefSeq" id="WP_182503957.1">
    <property type="nucleotide sequence ID" value="NZ_JACJHX010000025.1"/>
</dbReference>
<keyword evidence="2" id="KW-1185">Reference proteome</keyword>
<reference evidence="1 2" key="1">
    <citation type="submission" date="2020-08" db="EMBL/GenBank/DDBJ databases">
        <title>Genomic Encyclopedia of Type Strains, Phase IV (KMG-IV): sequencing the most valuable type-strain genomes for metagenomic binning, comparative biology and taxonomic classification.</title>
        <authorList>
            <person name="Goeker M."/>
        </authorList>
    </citation>
    <scope>NUCLEOTIDE SEQUENCE [LARGE SCALE GENOMIC DNA]</scope>
    <source>
        <strain evidence="1 2">DSM 105481</strain>
    </source>
</reference>
<dbReference type="EMBL" id="JACJHX010000025">
    <property type="protein sequence ID" value="MBA9029084.1"/>
    <property type="molecule type" value="Genomic_DNA"/>
</dbReference>
<name>A0ABR6CVN2_9BACI</name>
<evidence type="ECO:0000313" key="2">
    <source>
        <dbReference type="Proteomes" id="UP000626697"/>
    </source>
</evidence>
<comment type="caution">
    <text evidence="1">The sequence shown here is derived from an EMBL/GenBank/DDBJ whole genome shotgun (WGS) entry which is preliminary data.</text>
</comment>
<evidence type="ECO:0000313" key="1">
    <source>
        <dbReference type="EMBL" id="MBA9029084.1"/>
    </source>
</evidence>
<sequence length="69" mass="8292">MNLADYRERLVAINEIVYFDKNEYLREKTSNPLKLKELIDEAENLLQTSNEDDRYFLYGTIGNLYRINE</sequence>
<organism evidence="1 2">
    <name type="scientific">Peribacillus huizhouensis</name>
    <dbReference type="NCBI Taxonomy" id="1501239"/>
    <lineage>
        <taxon>Bacteria</taxon>
        <taxon>Bacillati</taxon>
        <taxon>Bacillota</taxon>
        <taxon>Bacilli</taxon>
        <taxon>Bacillales</taxon>
        <taxon>Bacillaceae</taxon>
        <taxon>Peribacillus</taxon>
    </lineage>
</organism>
<accession>A0ABR6CVN2</accession>